<keyword evidence="1" id="KW-0175">Coiled coil</keyword>
<evidence type="ECO:0000256" key="1">
    <source>
        <dbReference type="SAM" id="Coils"/>
    </source>
</evidence>
<dbReference type="EMBL" id="CAJNNV010025846">
    <property type="protein sequence ID" value="CAE8616313.1"/>
    <property type="molecule type" value="Genomic_DNA"/>
</dbReference>
<protein>
    <submittedName>
        <fullName evidence="2">Uncharacterized protein</fullName>
    </submittedName>
</protein>
<reference evidence="2" key="1">
    <citation type="submission" date="2021-02" db="EMBL/GenBank/DDBJ databases">
        <authorList>
            <person name="Dougan E. K."/>
            <person name="Rhodes N."/>
            <person name="Thang M."/>
            <person name="Chan C."/>
        </authorList>
    </citation>
    <scope>NUCLEOTIDE SEQUENCE</scope>
</reference>
<keyword evidence="3" id="KW-1185">Reference proteome</keyword>
<proteinExistence type="predicted"/>
<accession>A0A813FQE8</accession>
<feature type="coiled-coil region" evidence="1">
    <location>
        <begin position="10"/>
        <end position="37"/>
    </location>
</feature>
<organism evidence="2 3">
    <name type="scientific">Polarella glacialis</name>
    <name type="common">Dinoflagellate</name>
    <dbReference type="NCBI Taxonomy" id="89957"/>
    <lineage>
        <taxon>Eukaryota</taxon>
        <taxon>Sar</taxon>
        <taxon>Alveolata</taxon>
        <taxon>Dinophyceae</taxon>
        <taxon>Suessiales</taxon>
        <taxon>Suessiaceae</taxon>
        <taxon>Polarella</taxon>
    </lineage>
</organism>
<feature type="non-terminal residue" evidence="2">
    <location>
        <position position="1"/>
    </location>
</feature>
<dbReference type="OrthoDB" id="419929at2759"/>
<dbReference type="Proteomes" id="UP000654075">
    <property type="component" value="Unassembled WGS sequence"/>
</dbReference>
<gene>
    <name evidence="2" type="ORF">PGLA1383_LOCUS34011</name>
</gene>
<evidence type="ECO:0000313" key="2">
    <source>
        <dbReference type="EMBL" id="CAE8616313.1"/>
    </source>
</evidence>
<evidence type="ECO:0000313" key="3">
    <source>
        <dbReference type="Proteomes" id="UP000654075"/>
    </source>
</evidence>
<comment type="caution">
    <text evidence="2">The sequence shown here is derived from an EMBL/GenBank/DDBJ whole genome shotgun (WGS) entry which is preliminary data.</text>
</comment>
<feature type="non-terminal residue" evidence="2">
    <location>
        <position position="150"/>
    </location>
</feature>
<dbReference type="AlphaFoldDB" id="A0A813FQE8"/>
<name>A0A813FQE8_POLGL</name>
<sequence>WVLDSVIVRLRGVTLETEQLKDQLRRLKWEINDLRQLVPVWNSDMVEDLADAYDENAMVHRQVFSMKDQRNFAGLGLESHVPLYLRAEGFVRHVYVSKAELEDFMQSFLAEAPVDLNTETMHSELYAHMQRRFEGEALTEFGYAFICGLE</sequence>